<proteinExistence type="predicted"/>
<keyword evidence="2 6" id="KW-0812">Transmembrane</keyword>
<evidence type="ECO:0000256" key="3">
    <source>
        <dbReference type="ARBA" id="ARBA00022748"/>
    </source>
</evidence>
<dbReference type="Proteomes" id="UP000019140">
    <property type="component" value="Unassembled WGS sequence"/>
</dbReference>
<comment type="caution">
    <text evidence="8">The sequence shown here is derived from an EMBL/GenBank/DDBJ whole genome shotgun (WGS) entry which is preliminary data.</text>
</comment>
<dbReference type="InterPro" id="IPR002541">
    <property type="entry name" value="Cyt_c_assembly"/>
</dbReference>
<feature type="transmembrane region" description="Helical" evidence="6">
    <location>
        <begin position="6"/>
        <end position="26"/>
    </location>
</feature>
<name>W4LB29_9BACT</name>
<evidence type="ECO:0000259" key="7">
    <source>
        <dbReference type="Pfam" id="PF01578"/>
    </source>
</evidence>
<dbReference type="PANTHER" id="PTHR30071">
    <property type="entry name" value="HEME EXPORTER PROTEIN C"/>
    <property type="match status" value="1"/>
</dbReference>
<evidence type="ECO:0000256" key="1">
    <source>
        <dbReference type="ARBA" id="ARBA00004141"/>
    </source>
</evidence>
<evidence type="ECO:0000256" key="2">
    <source>
        <dbReference type="ARBA" id="ARBA00022692"/>
    </source>
</evidence>
<evidence type="ECO:0000256" key="6">
    <source>
        <dbReference type="SAM" id="Phobius"/>
    </source>
</evidence>
<protein>
    <recommendedName>
        <fullName evidence="7">Cytochrome c assembly protein domain-containing protein</fullName>
    </recommendedName>
</protein>
<dbReference type="GO" id="GO:0005886">
    <property type="term" value="C:plasma membrane"/>
    <property type="evidence" value="ECO:0007669"/>
    <property type="project" value="TreeGrafter"/>
</dbReference>
<dbReference type="PANTHER" id="PTHR30071:SF1">
    <property type="entry name" value="CYTOCHROME B_B6 PROTEIN-RELATED"/>
    <property type="match status" value="1"/>
</dbReference>
<dbReference type="InterPro" id="IPR045062">
    <property type="entry name" value="Cyt_c_biogenesis_CcsA/CcmC"/>
</dbReference>
<evidence type="ECO:0000313" key="9">
    <source>
        <dbReference type="Proteomes" id="UP000019140"/>
    </source>
</evidence>
<feature type="transmembrane region" description="Helical" evidence="6">
    <location>
        <begin position="206"/>
        <end position="228"/>
    </location>
</feature>
<comment type="subcellular location">
    <subcellularLocation>
        <location evidence="1">Membrane</location>
        <topology evidence="1">Multi-pass membrane protein</topology>
    </subcellularLocation>
</comment>
<keyword evidence="5 6" id="KW-0472">Membrane</keyword>
<feature type="transmembrane region" description="Helical" evidence="6">
    <location>
        <begin position="38"/>
        <end position="55"/>
    </location>
</feature>
<feature type="transmembrane region" description="Helical" evidence="6">
    <location>
        <begin position="97"/>
        <end position="116"/>
    </location>
</feature>
<accession>W4LB29</accession>
<evidence type="ECO:0000313" key="8">
    <source>
        <dbReference type="EMBL" id="ETW95202.1"/>
    </source>
</evidence>
<reference evidence="8 9" key="1">
    <citation type="journal article" date="2014" name="Nature">
        <title>An environmental bacterial taxon with a large and distinct metabolic repertoire.</title>
        <authorList>
            <person name="Wilson M.C."/>
            <person name="Mori T."/>
            <person name="Ruckert C."/>
            <person name="Uria A.R."/>
            <person name="Helf M.J."/>
            <person name="Takada K."/>
            <person name="Gernert C."/>
            <person name="Steffens U.A."/>
            <person name="Heycke N."/>
            <person name="Schmitt S."/>
            <person name="Rinke C."/>
            <person name="Helfrich E.J."/>
            <person name="Brachmann A.O."/>
            <person name="Gurgui C."/>
            <person name="Wakimoto T."/>
            <person name="Kracht M."/>
            <person name="Crusemann M."/>
            <person name="Hentschel U."/>
            <person name="Abe I."/>
            <person name="Matsunaga S."/>
            <person name="Kalinowski J."/>
            <person name="Takeyama H."/>
            <person name="Piel J."/>
        </authorList>
    </citation>
    <scope>NUCLEOTIDE SEQUENCE [LARGE SCALE GENOMIC DNA]</scope>
    <source>
        <strain evidence="9">TSY2</strain>
    </source>
</reference>
<evidence type="ECO:0000256" key="5">
    <source>
        <dbReference type="ARBA" id="ARBA00023136"/>
    </source>
</evidence>
<dbReference type="GO" id="GO:0020037">
    <property type="term" value="F:heme binding"/>
    <property type="evidence" value="ECO:0007669"/>
    <property type="project" value="InterPro"/>
</dbReference>
<dbReference type="GO" id="GO:0017004">
    <property type="term" value="P:cytochrome complex assembly"/>
    <property type="evidence" value="ECO:0007669"/>
    <property type="project" value="UniProtKB-KW"/>
</dbReference>
<evidence type="ECO:0000256" key="4">
    <source>
        <dbReference type="ARBA" id="ARBA00022989"/>
    </source>
</evidence>
<feature type="transmembrane region" description="Helical" evidence="6">
    <location>
        <begin position="122"/>
        <end position="150"/>
    </location>
</feature>
<keyword evidence="4 6" id="KW-1133">Transmembrane helix</keyword>
<organism evidence="8 9">
    <name type="scientific">Candidatus Entotheonella gemina</name>
    <dbReference type="NCBI Taxonomy" id="1429439"/>
    <lineage>
        <taxon>Bacteria</taxon>
        <taxon>Pseudomonadati</taxon>
        <taxon>Nitrospinota/Tectimicrobiota group</taxon>
        <taxon>Candidatus Tectimicrobiota</taxon>
        <taxon>Candidatus Entotheonellia</taxon>
        <taxon>Candidatus Entotheonellales</taxon>
        <taxon>Candidatus Entotheonellaceae</taxon>
        <taxon>Candidatus Entotheonella</taxon>
    </lineage>
</organism>
<gene>
    <name evidence="8" type="ORF">ETSY2_48510</name>
</gene>
<feature type="domain" description="Cytochrome c assembly protein" evidence="7">
    <location>
        <begin position="60"/>
        <end position="255"/>
    </location>
</feature>
<keyword evidence="9" id="KW-1185">Reference proteome</keyword>
<feature type="transmembrane region" description="Helical" evidence="6">
    <location>
        <begin position="240"/>
        <end position="258"/>
    </location>
</feature>
<dbReference type="Pfam" id="PF01578">
    <property type="entry name" value="Cytochrom_C_asm"/>
    <property type="match status" value="1"/>
</dbReference>
<sequence length="261" mass="28557">MNSILFHVVLLAYLLATLGFWCYFGVRQAALFRAAHGLVYVGLMFQTALLAQRLWTPTVWSNVSASLALLAWAIGIGYVVAWWRYRMEALGSFMIPLAFFAMALSSVPVEAVLPLPSSLQRLLLVVHIVLAVLGYAALALTFCAGVMYLIQERQLKSKQPGMWSNRLPSLWVLDEMNAKALALGLPLLTQGVITGSVWAKAMRGSYLSWSMTSLPLLLALALYVLLLGGRYTLGWQGKKAAFAAVTGFLLVLASYVVHTSA</sequence>
<dbReference type="AlphaFoldDB" id="W4LB29"/>
<keyword evidence="3" id="KW-0201">Cytochrome c-type biogenesis</keyword>
<feature type="transmembrane region" description="Helical" evidence="6">
    <location>
        <begin position="67"/>
        <end position="85"/>
    </location>
</feature>
<dbReference type="HOGENOM" id="CLU_049710_2_2_7"/>
<dbReference type="EMBL" id="AZHX01002346">
    <property type="protein sequence ID" value="ETW95202.1"/>
    <property type="molecule type" value="Genomic_DNA"/>
</dbReference>